<dbReference type="GO" id="GO:0000287">
    <property type="term" value="F:magnesium ion binding"/>
    <property type="evidence" value="ECO:0007669"/>
    <property type="project" value="InterPro"/>
</dbReference>
<evidence type="ECO:0000256" key="7">
    <source>
        <dbReference type="ARBA" id="ARBA00047820"/>
    </source>
</evidence>
<proteinExistence type="inferred from homology"/>
<dbReference type="Proteomes" id="UP000631114">
    <property type="component" value="Unassembled WGS sequence"/>
</dbReference>
<protein>
    <recommendedName>
        <fullName evidence="3">inorganic diphosphatase</fullName>
        <ecNumber evidence="3">3.6.1.1</ecNumber>
    </recommendedName>
</protein>
<sequence>MEPISLQIKMSQKELQKGNIEDALGKLQDIKELAPHCLAEIRRFIEDYKKNENKEVAVNDFLPAEDVVKAIKYSM</sequence>
<dbReference type="EC" id="3.6.1.1" evidence="3"/>
<keyword evidence="6" id="KW-0460">Magnesium</keyword>
<dbReference type="PANTHER" id="PTHR10286">
    <property type="entry name" value="INORGANIC PYROPHOSPHATASE"/>
    <property type="match status" value="1"/>
</dbReference>
<dbReference type="InterPro" id="IPR008162">
    <property type="entry name" value="Pyrophosphatase"/>
</dbReference>
<reference evidence="8 9" key="1">
    <citation type="submission" date="2020-10" db="EMBL/GenBank/DDBJ databases">
        <title>The Coptis chinensis genome and diversification of protoberbering-type alkaloids.</title>
        <authorList>
            <person name="Wang B."/>
            <person name="Shu S."/>
            <person name="Song C."/>
            <person name="Liu Y."/>
        </authorList>
    </citation>
    <scope>NUCLEOTIDE SEQUENCE [LARGE SCALE GENOMIC DNA]</scope>
    <source>
        <strain evidence="8">HL-2020</strain>
        <tissue evidence="8">Leaf</tissue>
    </source>
</reference>
<gene>
    <name evidence="8" type="ORF">IFM89_011408</name>
</gene>
<name>A0A835HJC3_9MAGN</name>
<keyword evidence="5" id="KW-0378">Hydrolase</keyword>
<dbReference type="GO" id="GO:0006796">
    <property type="term" value="P:phosphate-containing compound metabolic process"/>
    <property type="evidence" value="ECO:0007669"/>
    <property type="project" value="InterPro"/>
</dbReference>
<comment type="caution">
    <text evidence="8">The sequence shown here is derived from an EMBL/GenBank/DDBJ whole genome shotgun (WGS) entry which is preliminary data.</text>
</comment>
<comment type="cofactor">
    <cofactor evidence="1">
        <name>Mg(2+)</name>
        <dbReference type="ChEBI" id="CHEBI:18420"/>
    </cofactor>
</comment>
<dbReference type="GO" id="GO:0004427">
    <property type="term" value="F:inorganic diphosphate phosphatase activity"/>
    <property type="evidence" value="ECO:0007669"/>
    <property type="project" value="UniProtKB-EC"/>
</dbReference>
<dbReference type="SUPFAM" id="SSF50324">
    <property type="entry name" value="Inorganic pyrophosphatase"/>
    <property type="match status" value="1"/>
</dbReference>
<evidence type="ECO:0000256" key="1">
    <source>
        <dbReference type="ARBA" id="ARBA00001946"/>
    </source>
</evidence>
<evidence type="ECO:0000256" key="2">
    <source>
        <dbReference type="ARBA" id="ARBA00006220"/>
    </source>
</evidence>
<dbReference type="GO" id="GO:0005737">
    <property type="term" value="C:cytoplasm"/>
    <property type="evidence" value="ECO:0007669"/>
    <property type="project" value="InterPro"/>
</dbReference>
<keyword evidence="9" id="KW-1185">Reference proteome</keyword>
<evidence type="ECO:0000256" key="5">
    <source>
        <dbReference type="ARBA" id="ARBA00022801"/>
    </source>
</evidence>
<dbReference type="AlphaFoldDB" id="A0A835HJC3"/>
<dbReference type="Pfam" id="PF00719">
    <property type="entry name" value="Pyrophosphatase"/>
    <property type="match status" value="1"/>
</dbReference>
<dbReference type="OrthoDB" id="1608002at2759"/>
<evidence type="ECO:0000256" key="6">
    <source>
        <dbReference type="ARBA" id="ARBA00022842"/>
    </source>
</evidence>
<evidence type="ECO:0000256" key="3">
    <source>
        <dbReference type="ARBA" id="ARBA00012146"/>
    </source>
</evidence>
<comment type="similarity">
    <text evidence="2">Belongs to the PPase family.</text>
</comment>
<organism evidence="8 9">
    <name type="scientific">Coptis chinensis</name>
    <dbReference type="NCBI Taxonomy" id="261450"/>
    <lineage>
        <taxon>Eukaryota</taxon>
        <taxon>Viridiplantae</taxon>
        <taxon>Streptophyta</taxon>
        <taxon>Embryophyta</taxon>
        <taxon>Tracheophyta</taxon>
        <taxon>Spermatophyta</taxon>
        <taxon>Magnoliopsida</taxon>
        <taxon>Ranunculales</taxon>
        <taxon>Ranunculaceae</taxon>
        <taxon>Coptidoideae</taxon>
        <taxon>Coptis</taxon>
    </lineage>
</organism>
<evidence type="ECO:0000256" key="4">
    <source>
        <dbReference type="ARBA" id="ARBA00022723"/>
    </source>
</evidence>
<evidence type="ECO:0000313" key="8">
    <source>
        <dbReference type="EMBL" id="KAF9600721.1"/>
    </source>
</evidence>
<comment type="catalytic activity">
    <reaction evidence="7">
        <text>diphosphate + H2O = 2 phosphate + H(+)</text>
        <dbReference type="Rhea" id="RHEA:24576"/>
        <dbReference type="ChEBI" id="CHEBI:15377"/>
        <dbReference type="ChEBI" id="CHEBI:15378"/>
        <dbReference type="ChEBI" id="CHEBI:33019"/>
        <dbReference type="ChEBI" id="CHEBI:43474"/>
        <dbReference type="EC" id="3.6.1.1"/>
    </reaction>
</comment>
<accession>A0A835HJC3</accession>
<keyword evidence="4" id="KW-0479">Metal-binding</keyword>
<dbReference type="EMBL" id="JADFTS010000006">
    <property type="protein sequence ID" value="KAF9600721.1"/>
    <property type="molecule type" value="Genomic_DNA"/>
</dbReference>
<dbReference type="InterPro" id="IPR036649">
    <property type="entry name" value="Pyrophosphatase_sf"/>
</dbReference>
<dbReference type="Gene3D" id="3.90.80.10">
    <property type="entry name" value="Inorganic pyrophosphatase"/>
    <property type="match status" value="1"/>
</dbReference>
<evidence type="ECO:0000313" key="9">
    <source>
        <dbReference type="Proteomes" id="UP000631114"/>
    </source>
</evidence>